<dbReference type="PANTHER" id="PTHR10285">
    <property type="entry name" value="URIDINE KINASE"/>
    <property type="match status" value="1"/>
</dbReference>
<sequence>MSQGDVTVPRGAGQSILQGVEALAADIRSRLAARSGRLMVGLAGSPGSGKSTVAALLMDAFGTDAALVPMDGFHLANEKLEILGRRNRKGAPDTFDAHGYVALLERCRAAGDVTVYAPRFVREIEESYGSAIAVPPRARIVITEGNYLLFDEEPWGELGDVLDVRYHLAVDEDLRRERLIARHIAFGKSAEDAREWALGPDEANAVRIEAASARADAVVRLSVMRTPSPLRAG</sequence>
<proteinExistence type="predicted"/>
<dbReference type="OrthoDB" id="3192509at2"/>
<feature type="domain" description="Phosphoribulokinase/uridine kinase" evidence="1">
    <location>
        <begin position="40"/>
        <end position="198"/>
    </location>
</feature>
<reference evidence="2 3" key="1">
    <citation type="submission" date="2018-12" db="EMBL/GenBank/DDBJ databases">
        <authorList>
            <person name="Li F."/>
        </authorList>
    </citation>
    <scope>NUCLEOTIDE SEQUENCE [LARGE SCALE GENOMIC DNA]</scope>
    <source>
        <strain evidence="2 3">EGI 6500705</strain>
    </source>
</reference>
<dbReference type="RefSeq" id="WP_127051102.1">
    <property type="nucleotide sequence ID" value="NZ_RZGZ01000004.1"/>
</dbReference>
<dbReference type="NCBIfam" id="NF006743">
    <property type="entry name" value="PRK09270.1-2"/>
    <property type="match status" value="1"/>
</dbReference>
<organism evidence="2 3">
    <name type="scientific">Labedella endophytica</name>
    <dbReference type="NCBI Taxonomy" id="1523160"/>
    <lineage>
        <taxon>Bacteria</taxon>
        <taxon>Bacillati</taxon>
        <taxon>Actinomycetota</taxon>
        <taxon>Actinomycetes</taxon>
        <taxon>Micrococcales</taxon>
        <taxon>Microbacteriaceae</taxon>
        <taxon>Labedella</taxon>
    </lineage>
</organism>
<protein>
    <submittedName>
        <fullName evidence="2">Nucleoside/nucleotide kinase family protein</fullName>
    </submittedName>
</protein>
<keyword evidence="2" id="KW-0808">Transferase</keyword>
<dbReference type="Pfam" id="PF00485">
    <property type="entry name" value="PRK"/>
    <property type="match status" value="1"/>
</dbReference>
<evidence type="ECO:0000313" key="3">
    <source>
        <dbReference type="Proteomes" id="UP000274909"/>
    </source>
</evidence>
<dbReference type="EMBL" id="RZGZ01000004">
    <property type="protein sequence ID" value="RUQ98249.1"/>
    <property type="molecule type" value="Genomic_DNA"/>
</dbReference>
<dbReference type="AlphaFoldDB" id="A0A3S1CQ26"/>
<dbReference type="GO" id="GO:0005524">
    <property type="term" value="F:ATP binding"/>
    <property type="evidence" value="ECO:0007669"/>
    <property type="project" value="InterPro"/>
</dbReference>
<gene>
    <name evidence="2" type="ORF">ELQ94_14655</name>
</gene>
<evidence type="ECO:0000259" key="1">
    <source>
        <dbReference type="Pfam" id="PF00485"/>
    </source>
</evidence>
<dbReference type="InterPro" id="IPR006083">
    <property type="entry name" value="PRK/URK"/>
</dbReference>
<dbReference type="Gene3D" id="3.40.50.300">
    <property type="entry name" value="P-loop containing nucleotide triphosphate hydrolases"/>
    <property type="match status" value="2"/>
</dbReference>
<dbReference type="GO" id="GO:0016301">
    <property type="term" value="F:kinase activity"/>
    <property type="evidence" value="ECO:0007669"/>
    <property type="project" value="UniProtKB-KW"/>
</dbReference>
<keyword evidence="2" id="KW-0418">Kinase</keyword>
<keyword evidence="3" id="KW-1185">Reference proteome</keyword>
<dbReference type="SUPFAM" id="SSF52540">
    <property type="entry name" value="P-loop containing nucleoside triphosphate hydrolases"/>
    <property type="match status" value="1"/>
</dbReference>
<evidence type="ECO:0000313" key="2">
    <source>
        <dbReference type="EMBL" id="RUQ98249.1"/>
    </source>
</evidence>
<comment type="caution">
    <text evidence="2">The sequence shown here is derived from an EMBL/GenBank/DDBJ whole genome shotgun (WGS) entry which is preliminary data.</text>
</comment>
<accession>A0A3S1CQ26</accession>
<dbReference type="Proteomes" id="UP000274909">
    <property type="component" value="Unassembled WGS sequence"/>
</dbReference>
<dbReference type="InterPro" id="IPR027417">
    <property type="entry name" value="P-loop_NTPase"/>
</dbReference>
<name>A0A3S1CQ26_9MICO</name>